<feature type="coiled-coil region" evidence="1">
    <location>
        <begin position="1341"/>
        <end position="1389"/>
    </location>
</feature>
<reference evidence="3 4" key="1">
    <citation type="submission" date="2024-03" db="EMBL/GenBank/DDBJ databases">
        <authorList>
            <consortium name="ELIXIR-Norway"/>
            <consortium name="Elixir Norway"/>
        </authorList>
    </citation>
    <scope>NUCLEOTIDE SEQUENCE [LARGE SCALE GENOMIC DNA]</scope>
</reference>
<name>A0ABP1B5Y9_9BRYO</name>
<organism evidence="3 4">
    <name type="scientific">Sphagnum jensenii</name>
    <dbReference type="NCBI Taxonomy" id="128206"/>
    <lineage>
        <taxon>Eukaryota</taxon>
        <taxon>Viridiplantae</taxon>
        <taxon>Streptophyta</taxon>
        <taxon>Embryophyta</taxon>
        <taxon>Bryophyta</taxon>
        <taxon>Sphagnophytina</taxon>
        <taxon>Sphagnopsida</taxon>
        <taxon>Sphagnales</taxon>
        <taxon>Sphagnaceae</taxon>
        <taxon>Sphagnum</taxon>
    </lineage>
</organism>
<feature type="coiled-coil region" evidence="1">
    <location>
        <begin position="1218"/>
        <end position="1285"/>
    </location>
</feature>
<feature type="compositionally biased region" description="Polar residues" evidence="2">
    <location>
        <begin position="1694"/>
        <end position="1704"/>
    </location>
</feature>
<feature type="region of interest" description="Disordered" evidence="2">
    <location>
        <begin position="459"/>
        <end position="502"/>
    </location>
</feature>
<accession>A0ABP1B5Y9</accession>
<feature type="coiled-coil region" evidence="1">
    <location>
        <begin position="661"/>
        <end position="725"/>
    </location>
</feature>
<feature type="compositionally biased region" description="Basic and acidic residues" evidence="2">
    <location>
        <begin position="1784"/>
        <end position="1795"/>
    </location>
</feature>
<sequence length="1871" mass="208481">MSMRAAPIATVKCKQKLVGGGSSLERGIVDREEDTQVISMGVAAAEFTGGEMTRRCAQSNGTSGHQCEEVCYRKPTLAESGRGQLLESSEEQNNELNVETNFTVSNCREHHGQQHHCLDSLHGRHGHVPQGEGLKEWKGGFVEGDRQYELEGESSQPQKFEEGNGGLYSERSNPARVGLGQGGSESGKLLNARPTSAPRRMQGAAASGERVKFPKGERIDINISNGRNRSAMGTYKSRGVKGVKEDCDRFRHQMQVLKEKAEDSRVREVVVEGMVDRLQKCTVDEIDTVATRKGVGVRGEPPKSHRTARFSNKERLEFENIYTSPRISPTQNGALGCKLNISPPPPPHLHERPLLRWEPEVMKDAHKEFEARKTIPALTACLPSYTNSTSSSSSGSSMSSLPSLPLSHYIQKLKHLAPKSHLPASSRALYTPGSNTAAAMVGCCNPAHTALHHNILTSSESTLEPQSKYEPSTSDYKPSPESLDTSSNRRVGDSEWDSGHLSSNKSTAILLPTSTANAHTANCPLAQSQYNNDNSRFGICAASQSVSRSPLSDTTSCQMVRTEQQMGGVLGCCTLATSHLQCHHNNNINDFNCTATKFSQAKVGQKYLVAPDDLRFQGFNNRISESVQLEAYEEKMAKIQRLVGEVKGSVEGFKIRIEVESEGWRGRMEGLEKELEALKDEMDDELLETKHSIRNEVKLKITDMMTDAEKMRRQDKEQVESLLEEMMEKRFNEKDMGMAEMRGEIRLLWAEVEALSKGREEVQSHVQHLAQVAQIAKDNANHEQDMLKSENGFLHRQLQTLKQEGIQVKLESEDFAAVQADFKHSITNLTNEGSSMKLEIQSLKNAERVMKVEIENLQKLVEKMQEETEELEKERGILQIEGVRERLLIMERVEGLSQLYLGGLEEVRNDVFNVKITSRDRLDEIESQWSEYKRHQENSSEDGPSSGSRQLLWNELENMRTEMAEIVETERRFLGESLERESGCIRDQVMELCSKNKSEMISMLKVEVQKRLQTARDKVLLMTDALKQEMDRLKLQLSEAQEGAEELAHAVSMVEREKDVAAAAAADATMFAAKAEEILSEMLGSFTTEMANARCKSVQLQENLAIERDLAAAAASEARRMSQELAKEKEYALIAVTEAGEKNQKLQEFLERESSKIMHAVAVVQQEKDAASHAASEATSSALKAGEMLSEVLNSFNTEMAKARTMSLQLQVGLEREREGLEREREVAIQHSQQAQDRFSQELELAIAGWKRAMNAEVAKAKEVCEGLEEEKRRVSTALEQASLASSLDHTMIRHQVQRDMDCYTSKTEQALSNLSQTVNQIQAFHDQYNEEKNQHAMLKLQETQEQDRNWKAELHELNEMVLMLERRVNDSEAEQSNIEEKIKNLEGMQTNLVHSFKEVQTSTSDLEKTAAVRIPKYEAVSSRVNELSSKVEQMDKKFQGIGYGETVIQQVARVAESKVCSSSSLKEISSKIKDLCERVNDVDRTHCEAVELLENRVNQLESSVGHPNGHPNGLSLELDSVKKSDGEQIAIDQSQQSMGSLRQSIEALQRKVDMITADCNDPLGRDQIANSRLVGLENRVEHVASATFTNLRLLDGKVEHITVGVQSALEGAAMAESKCSALGAELVKVFRMLTSCNQYSPLQQTHDQHSQPTKCGRRGQSHSPPVRACERHRLDSHSQSPISRNGGCPTSPPKANNQSQISMIQPRPGNISPNQADRAINRKGLRGPGRETVFVKATQSSQVRKVTLHREKEKGEGQYSCASEEGGSPKKERWCHLRNPSREIDREKSGKDCKSQGQGLSIVDKGRPVGGGEPGLDGHLKIEKRQEGSAKNCQRTNIRLEAGRIHVNVSHRSAVANQSEKRGDLIGVQT</sequence>
<feature type="coiled-coil region" evidence="1">
    <location>
        <begin position="1023"/>
        <end position="1057"/>
    </location>
</feature>
<protein>
    <submittedName>
        <fullName evidence="3">Uncharacterized protein</fullName>
    </submittedName>
</protein>
<proteinExistence type="predicted"/>
<gene>
    <name evidence="3" type="ORF">CSSPJE1EN2_LOCUS13254</name>
</gene>
<feature type="region of interest" description="Disordered" evidence="2">
    <location>
        <begin position="1755"/>
        <end position="1774"/>
    </location>
</feature>
<dbReference type="PANTHER" id="PTHR45615:SF63">
    <property type="entry name" value="CHROMOSOME UNDETERMINED SCAFFOLD_10, WHOLE GENOME SHOTGUN SEQUENCE"/>
    <property type="match status" value="1"/>
</dbReference>
<evidence type="ECO:0000313" key="4">
    <source>
        <dbReference type="Proteomes" id="UP001497522"/>
    </source>
</evidence>
<feature type="region of interest" description="Disordered" evidence="2">
    <location>
        <begin position="1784"/>
        <end position="1818"/>
    </location>
</feature>
<keyword evidence="1" id="KW-0175">Coiled coil</keyword>
<feature type="compositionally biased region" description="Polar residues" evidence="2">
    <location>
        <begin position="459"/>
        <end position="489"/>
    </location>
</feature>
<feature type="region of interest" description="Disordered" evidence="2">
    <location>
        <begin position="150"/>
        <end position="209"/>
    </location>
</feature>
<evidence type="ECO:0000256" key="1">
    <source>
        <dbReference type="SAM" id="Coils"/>
    </source>
</evidence>
<dbReference type="EMBL" id="OZ023703">
    <property type="protein sequence ID" value="CAK9870586.1"/>
    <property type="molecule type" value="Genomic_DNA"/>
</dbReference>
<feature type="coiled-coil region" evidence="1">
    <location>
        <begin position="826"/>
        <end position="881"/>
    </location>
</feature>
<dbReference type="PANTHER" id="PTHR45615">
    <property type="entry name" value="MYOSIN HEAVY CHAIN, NON-MUSCLE"/>
    <property type="match status" value="1"/>
</dbReference>
<evidence type="ECO:0000313" key="3">
    <source>
        <dbReference type="EMBL" id="CAK9870586.1"/>
    </source>
</evidence>
<evidence type="ECO:0000256" key="2">
    <source>
        <dbReference type="SAM" id="MobiDB-lite"/>
    </source>
</evidence>
<feature type="compositionally biased region" description="Polar residues" evidence="2">
    <location>
        <begin position="1643"/>
        <end position="1654"/>
    </location>
</feature>
<keyword evidence="4" id="KW-1185">Reference proteome</keyword>
<dbReference type="Proteomes" id="UP001497522">
    <property type="component" value="Chromosome 2"/>
</dbReference>
<feature type="region of interest" description="Disordered" evidence="2">
    <location>
        <begin position="1643"/>
        <end position="1717"/>
    </location>
</feature>